<dbReference type="EMBL" id="CAJVPS010000213">
    <property type="protein sequence ID" value="CAG8465713.1"/>
    <property type="molecule type" value="Genomic_DNA"/>
</dbReference>
<dbReference type="OrthoDB" id="2322805at2759"/>
<dbReference type="PANTHER" id="PTHR31960">
    <property type="entry name" value="F-BOX PROTEIN PP2-A15"/>
    <property type="match status" value="1"/>
</dbReference>
<reference evidence="2" key="1">
    <citation type="submission" date="2021-06" db="EMBL/GenBank/DDBJ databases">
        <authorList>
            <person name="Kallberg Y."/>
            <person name="Tangrot J."/>
            <person name="Rosling A."/>
        </authorList>
    </citation>
    <scope>NUCLEOTIDE SEQUENCE</scope>
    <source>
        <strain evidence="2">FL130A</strain>
    </source>
</reference>
<evidence type="ECO:0000313" key="2">
    <source>
        <dbReference type="EMBL" id="CAG8465713.1"/>
    </source>
</evidence>
<name>A0A9N8VXA5_9GLOM</name>
<sequence length="286" mass="33582">MKDIFEKFPHEIIAKILSFLNGIDLYSISLVNKNLLTHTRDDLVWKFACQNEFSSAIINEWNSTLTKDAECVRWQTLYNKLRTSLSYFGEDEKCVSSNIQASRYRFVQDEESRFGKVLHLQNIWSFEINTNITRSIAPGKYDILIRMKCEKEHQGLGGLIFCTELLDRKKNLKETYTCSPRNHTYQTCASRDVWVELMLSYVIKIPEKKNNTGKRYSLSFSIFEEKKYIKAGLWLDYVRYRPHVDIKYPNPYIDKPIWPGALIFDMVSIGATSSARQARRIRGKLW</sequence>
<dbReference type="Pfam" id="PF12937">
    <property type="entry name" value="F-box-like"/>
    <property type="match status" value="1"/>
</dbReference>
<comment type="caution">
    <text evidence="2">The sequence shown here is derived from an EMBL/GenBank/DDBJ whole genome shotgun (WGS) entry which is preliminary data.</text>
</comment>
<dbReference type="PROSITE" id="PS50181">
    <property type="entry name" value="FBOX"/>
    <property type="match status" value="1"/>
</dbReference>
<protein>
    <submittedName>
        <fullName evidence="2">10609_t:CDS:1</fullName>
    </submittedName>
</protein>
<accession>A0A9N8VXA5</accession>
<feature type="domain" description="F-box" evidence="1">
    <location>
        <begin position="2"/>
        <end position="48"/>
    </location>
</feature>
<dbReference type="InterPro" id="IPR025886">
    <property type="entry name" value="PP2-like"/>
</dbReference>
<evidence type="ECO:0000259" key="1">
    <source>
        <dbReference type="PROSITE" id="PS50181"/>
    </source>
</evidence>
<dbReference type="Gene3D" id="1.20.1280.50">
    <property type="match status" value="1"/>
</dbReference>
<evidence type="ECO:0000313" key="3">
    <source>
        <dbReference type="Proteomes" id="UP000789508"/>
    </source>
</evidence>
<organism evidence="2 3">
    <name type="scientific">Ambispora leptoticha</name>
    <dbReference type="NCBI Taxonomy" id="144679"/>
    <lineage>
        <taxon>Eukaryota</taxon>
        <taxon>Fungi</taxon>
        <taxon>Fungi incertae sedis</taxon>
        <taxon>Mucoromycota</taxon>
        <taxon>Glomeromycotina</taxon>
        <taxon>Glomeromycetes</taxon>
        <taxon>Archaeosporales</taxon>
        <taxon>Ambisporaceae</taxon>
        <taxon>Ambispora</taxon>
    </lineage>
</organism>
<dbReference type="AlphaFoldDB" id="A0A9N8VXA5"/>
<keyword evidence="3" id="KW-1185">Reference proteome</keyword>
<dbReference type="Pfam" id="PF14299">
    <property type="entry name" value="PP2"/>
    <property type="match status" value="1"/>
</dbReference>
<gene>
    <name evidence="2" type="ORF">ALEPTO_LOCUS1766</name>
</gene>
<dbReference type="InterPro" id="IPR001810">
    <property type="entry name" value="F-box_dom"/>
</dbReference>
<dbReference type="SUPFAM" id="SSF81383">
    <property type="entry name" value="F-box domain"/>
    <property type="match status" value="1"/>
</dbReference>
<dbReference type="Proteomes" id="UP000789508">
    <property type="component" value="Unassembled WGS sequence"/>
</dbReference>
<proteinExistence type="predicted"/>
<dbReference type="PANTHER" id="PTHR31960:SF26">
    <property type="entry name" value="F-BOX DOMAIN CONTAINING PROTEIN"/>
    <property type="match status" value="1"/>
</dbReference>
<dbReference type="InterPro" id="IPR036047">
    <property type="entry name" value="F-box-like_dom_sf"/>
</dbReference>